<dbReference type="HAMAP" id="MF_01395">
    <property type="entry name" value="AcetylCoA_CT_beta"/>
    <property type="match status" value="1"/>
</dbReference>
<keyword evidence="7" id="KW-0444">Lipid biosynthesis</keyword>
<feature type="binding site" evidence="7">
    <location>
        <position position="142"/>
    </location>
    <ligand>
        <name>Zn(2+)</name>
        <dbReference type="ChEBI" id="CHEBI:29105"/>
    </ligand>
</feature>
<reference evidence="10" key="1">
    <citation type="journal article" date="2020" name="Genome Biol. Evol.">
        <title>A repertory of rearrangements and the loss of an inverted repeat region in Passiflora chloroplast genomes.</title>
        <authorList>
            <person name="Cauz-Santos L.A."/>
            <person name="da Costa Z.P."/>
            <person name="Callot C."/>
            <person name="Cauet S."/>
            <person name="Zucchi M.I."/>
            <person name="Berges H."/>
            <person name="van den Berg C."/>
            <person name="Vieira M.L.C."/>
        </authorList>
    </citation>
    <scope>NUCLEOTIDE SEQUENCE</scope>
</reference>
<keyword evidence="10" id="KW-0150">Chloroplast</keyword>
<keyword evidence="3 7" id="KW-0547">Nucleotide-binding</keyword>
<comment type="subunit">
    <text evidence="7">Acetyl-CoA carboxylase is a heterohexamer composed of biotin carboxyl carrier protein, biotin carboxylase and two subunits each of ACCase subunit alpha and ACCase plastid-coded subunit beta (accD).</text>
</comment>
<evidence type="ECO:0000256" key="8">
    <source>
        <dbReference type="SAM" id="MobiDB-lite"/>
    </source>
</evidence>
<dbReference type="GO" id="GO:0006633">
    <property type="term" value="P:fatty acid biosynthetic process"/>
    <property type="evidence" value="ECO:0007669"/>
    <property type="project" value="UniProtKB-KW"/>
</dbReference>
<dbReference type="InterPro" id="IPR011762">
    <property type="entry name" value="COA_CT_N"/>
</dbReference>
<dbReference type="Gene3D" id="3.90.226.10">
    <property type="entry name" value="2-enoyl-CoA Hydratase, Chain A, domain 1"/>
    <property type="match status" value="2"/>
</dbReference>
<feature type="domain" description="CoA carboxyltransferase N-terminal" evidence="9">
    <location>
        <begin position="328"/>
        <end position="590"/>
    </location>
</feature>
<comment type="similarity">
    <text evidence="7">Belongs to the AccD/PCCB family.</text>
</comment>
<dbReference type="SUPFAM" id="SSF52096">
    <property type="entry name" value="ClpP/crotonase"/>
    <property type="match status" value="2"/>
</dbReference>
<dbReference type="GO" id="GO:2001295">
    <property type="term" value="P:malonyl-CoA biosynthetic process"/>
    <property type="evidence" value="ECO:0007669"/>
    <property type="project" value="UniProtKB-UniRule"/>
</dbReference>
<evidence type="ECO:0000256" key="2">
    <source>
        <dbReference type="ARBA" id="ARBA00022679"/>
    </source>
</evidence>
<keyword evidence="5 7" id="KW-0862">Zinc</keyword>
<evidence type="ECO:0000256" key="1">
    <source>
        <dbReference type="ARBA" id="ARBA00011842"/>
    </source>
</evidence>
<keyword evidence="2 7" id="KW-0808">Transferase</keyword>
<evidence type="ECO:0000256" key="6">
    <source>
        <dbReference type="ARBA" id="ARBA00022840"/>
    </source>
</evidence>
<dbReference type="InterPro" id="IPR034733">
    <property type="entry name" value="AcCoA_carboxyl_beta"/>
</dbReference>
<keyword evidence="7" id="KW-0276">Fatty acid metabolism</keyword>
<comment type="catalytic activity">
    <reaction evidence="7">
        <text>N(6)-carboxybiotinyl-L-lysyl-[protein] + acetyl-CoA = N(6)-biotinyl-L-lysyl-[protein] + malonyl-CoA</text>
        <dbReference type="Rhea" id="RHEA:54728"/>
        <dbReference type="Rhea" id="RHEA-COMP:10505"/>
        <dbReference type="Rhea" id="RHEA-COMP:10506"/>
        <dbReference type="ChEBI" id="CHEBI:57288"/>
        <dbReference type="ChEBI" id="CHEBI:57384"/>
        <dbReference type="ChEBI" id="CHEBI:83144"/>
        <dbReference type="ChEBI" id="CHEBI:83145"/>
        <dbReference type="EC" id="2.1.3.15"/>
    </reaction>
</comment>
<dbReference type="UniPathway" id="UPA00655">
    <property type="reaction ID" value="UER00711"/>
</dbReference>
<accession>A0A7H0TWT3</accession>
<keyword evidence="6 7" id="KW-0067">ATP-binding</keyword>
<dbReference type="GO" id="GO:0008270">
    <property type="term" value="F:zinc ion binding"/>
    <property type="evidence" value="ECO:0007669"/>
    <property type="project" value="UniProtKB-UniRule"/>
</dbReference>
<comment type="cofactor">
    <cofactor evidence="7">
        <name>Zn(2+)</name>
        <dbReference type="ChEBI" id="CHEBI:29105"/>
    </cofactor>
    <text evidence="7">Binds 1 zinc ion per subunit.</text>
</comment>
<feature type="zinc finger region" description="C4-type" evidence="7">
    <location>
        <begin position="139"/>
        <end position="161"/>
    </location>
</feature>
<dbReference type="Pfam" id="PF01039">
    <property type="entry name" value="Carboxyl_trans"/>
    <property type="match status" value="1"/>
</dbReference>
<feature type="binding site" evidence="7">
    <location>
        <position position="158"/>
    </location>
    <ligand>
        <name>Zn(2+)</name>
        <dbReference type="ChEBI" id="CHEBI:29105"/>
    </ligand>
</feature>
<dbReference type="GO" id="GO:0005524">
    <property type="term" value="F:ATP binding"/>
    <property type="evidence" value="ECO:0007669"/>
    <property type="project" value="UniProtKB-KW"/>
</dbReference>
<evidence type="ECO:0000256" key="4">
    <source>
        <dbReference type="ARBA" id="ARBA00022771"/>
    </source>
</evidence>
<keyword evidence="10" id="KW-0934">Plastid</keyword>
<gene>
    <name evidence="7 10" type="primary">accD</name>
</gene>
<sequence>MQRKICDFHFHSPLKRSFRLQRMNLMSSLENELVETAYDGLTSSFLRYLNFGYKKSFVPTSIDNSLSLEIQSESLEERESPEESESLEERESPEESESLEERESPEESESLEERESPEESESDTSGKKTIDYSAFWVQCDDCYGLNYKRLFKFRMNICEYCGCHLILNSSNRIELLIDSGTWDPMGEIPENEGNISVLDPIGWDSDPEPDDQKSNEAKKPEADSELKQKDDSELKQKDDSELKQKDDSELKQKDDSELDELTEFKVKGYEGLTVTGSGNGRRRRICFPFAEYESDDEGFEIYLDPDPNQAPDPKKDDPGEDELDDEKLKSDFYTNPYSDFYADLDSDPDPESEEKKQQEKKQQEIEEEDWEFEWEVEPEEEVEENDKTYMERMFSCQEETELPEAVQTGTGHINGISVAIGVMDFGFIGGSMGYVVGEKITRLVEYATKTDLPLIIVCASGGARMQEGSLSLMQMAKISSALYDYKKNPNSFFLSILTSPTTGGVTASFGMLGDIIIGEPDAYIAFAGKRVIEQLLNIVVPEGSQIAEVLFENGSLDLIVPRNSLKGVLDELLQLHNFRPLNAKLCGVLS</sequence>
<feature type="binding site" evidence="7">
    <location>
        <position position="139"/>
    </location>
    <ligand>
        <name>Zn(2+)</name>
        <dbReference type="ChEBI" id="CHEBI:29105"/>
    </ligand>
</feature>
<evidence type="ECO:0000313" key="10">
    <source>
        <dbReference type="EMBL" id="QNR05485.1"/>
    </source>
</evidence>
<dbReference type="GO" id="GO:0009570">
    <property type="term" value="C:chloroplast stroma"/>
    <property type="evidence" value="ECO:0007669"/>
    <property type="project" value="UniProtKB-SubCell"/>
</dbReference>
<feature type="compositionally biased region" description="Basic and acidic residues" evidence="8">
    <location>
        <begin position="210"/>
        <end position="255"/>
    </location>
</feature>
<keyword evidence="7" id="KW-0275">Fatty acid biosynthesis</keyword>
<comment type="pathway">
    <text evidence="7">Lipid metabolism; malonyl-CoA biosynthesis; malonyl-CoA from acetyl-CoA: step 1/1.</text>
</comment>
<dbReference type="EMBL" id="MT525871">
    <property type="protein sequence ID" value="QNR05485.1"/>
    <property type="molecule type" value="Genomic_DNA"/>
</dbReference>
<protein>
    <recommendedName>
        <fullName evidence="7">Acetyl-coenzyme A carboxylase carboxyl transferase subunit beta, chloroplastic</fullName>
        <shortName evidence="7">ACCase subunit beta</shortName>
        <shortName evidence="7">Acetyl-CoA carboxylase carboxyltransferase subunit beta</shortName>
        <ecNumber evidence="7">2.1.3.15</ecNumber>
    </recommendedName>
</protein>
<evidence type="ECO:0000256" key="7">
    <source>
        <dbReference type="HAMAP-Rule" id="MF_01395"/>
    </source>
</evidence>
<dbReference type="AlphaFoldDB" id="A0A7H0TWT3"/>
<dbReference type="GO" id="GO:0009317">
    <property type="term" value="C:acetyl-CoA carboxylase complex"/>
    <property type="evidence" value="ECO:0007669"/>
    <property type="project" value="InterPro"/>
</dbReference>
<name>A0A7H0TWT3_9ROSI</name>
<comment type="subcellular location">
    <subcellularLocation>
        <location evidence="7">Plastid</location>
        <location evidence="7">Chloroplast stroma</location>
    </subcellularLocation>
</comment>
<comment type="subunit">
    <text evidence="1">Acetyl-CoA carboxylase is a heterohexamer composed of biotin carboxyl carrier protein, biotin carboxylase and 2 subunits each of ACCase subunit alpha and ACCase plastid-coded subunit beta (accD).</text>
</comment>
<comment type="function">
    <text evidence="7">Component of the acetyl coenzyme A carboxylase (ACC) complex. Biotin carboxylase (BC) catalyzes the carboxylation of biotin on its carrier protein (BCCP) and then the CO(2) group is transferred by the transcarboxylase to acetyl-CoA to form malonyl-CoA.</text>
</comment>
<feature type="region of interest" description="Disordered" evidence="8">
    <location>
        <begin position="294"/>
        <end position="370"/>
    </location>
</feature>
<geneLocation type="chloroplast" evidence="10"/>
<evidence type="ECO:0000259" key="9">
    <source>
        <dbReference type="PROSITE" id="PS50980"/>
    </source>
</evidence>
<keyword evidence="7" id="KW-0443">Lipid metabolism</keyword>
<dbReference type="GO" id="GO:0016743">
    <property type="term" value="F:carboxyl- or carbamoyltransferase activity"/>
    <property type="evidence" value="ECO:0007669"/>
    <property type="project" value="UniProtKB-UniRule"/>
</dbReference>
<dbReference type="EC" id="2.1.3.15" evidence="7"/>
<feature type="region of interest" description="Disordered" evidence="8">
    <location>
        <begin position="72"/>
        <end position="126"/>
    </location>
</feature>
<proteinExistence type="inferred from homology"/>
<keyword evidence="7" id="KW-0479">Metal-binding</keyword>
<feature type="compositionally biased region" description="Acidic residues" evidence="8">
    <location>
        <begin position="342"/>
        <end position="352"/>
    </location>
</feature>
<evidence type="ECO:0000256" key="3">
    <source>
        <dbReference type="ARBA" id="ARBA00022741"/>
    </source>
</evidence>
<dbReference type="PROSITE" id="PS50980">
    <property type="entry name" value="COA_CT_NTER"/>
    <property type="match status" value="1"/>
</dbReference>
<dbReference type="PANTHER" id="PTHR42995">
    <property type="entry name" value="ACETYL-COENZYME A CARBOXYLASE CARBOXYL TRANSFERASE SUBUNIT BETA, CHLOROPLASTIC"/>
    <property type="match status" value="1"/>
</dbReference>
<dbReference type="InterPro" id="IPR000438">
    <property type="entry name" value="Acetyl_CoA_COase_Trfase_b_su"/>
</dbReference>
<dbReference type="PRINTS" id="PR01070">
    <property type="entry name" value="ACCCTRFRASEB"/>
</dbReference>
<dbReference type="PANTHER" id="PTHR42995:SF5">
    <property type="entry name" value="ACETYL-COENZYME A CARBOXYLASE CARBOXYL TRANSFERASE SUBUNIT BETA, CHLOROPLASTIC"/>
    <property type="match status" value="1"/>
</dbReference>
<keyword evidence="4 7" id="KW-0863">Zinc-finger</keyword>
<feature type="binding site" evidence="7">
    <location>
        <position position="161"/>
    </location>
    <ligand>
        <name>Zn(2+)</name>
        <dbReference type="ChEBI" id="CHEBI:29105"/>
    </ligand>
</feature>
<evidence type="ECO:0000256" key="5">
    <source>
        <dbReference type="ARBA" id="ARBA00022833"/>
    </source>
</evidence>
<feature type="region of interest" description="Disordered" evidence="8">
    <location>
        <begin position="186"/>
        <end position="256"/>
    </location>
</feature>
<feature type="compositionally biased region" description="Basic and acidic residues" evidence="8">
    <location>
        <begin position="353"/>
        <end position="364"/>
    </location>
</feature>
<dbReference type="InterPro" id="IPR029045">
    <property type="entry name" value="ClpP/crotonase-like_dom_sf"/>
</dbReference>
<dbReference type="GO" id="GO:0003989">
    <property type="term" value="F:acetyl-CoA carboxylase activity"/>
    <property type="evidence" value="ECO:0007669"/>
    <property type="project" value="InterPro"/>
</dbReference>
<dbReference type="GeneID" id="63038428"/>
<dbReference type="RefSeq" id="YP_010006718.1">
    <property type="nucleotide sequence ID" value="NC_053306.1"/>
</dbReference>
<organism evidence="10">
    <name type="scientific">Passiflora cerradensis</name>
    <dbReference type="NCBI Taxonomy" id="1052166"/>
    <lineage>
        <taxon>Eukaryota</taxon>
        <taxon>Viridiplantae</taxon>
        <taxon>Streptophyta</taxon>
        <taxon>Embryophyta</taxon>
        <taxon>Tracheophyta</taxon>
        <taxon>Spermatophyta</taxon>
        <taxon>Magnoliopsida</taxon>
        <taxon>eudicotyledons</taxon>
        <taxon>Gunneridae</taxon>
        <taxon>Pentapetalae</taxon>
        <taxon>rosids</taxon>
        <taxon>fabids</taxon>
        <taxon>Malpighiales</taxon>
        <taxon>Passifloraceae</taxon>
        <taxon>Passiflora</taxon>
    </lineage>
</organism>
<feature type="compositionally biased region" description="Acidic residues" evidence="8">
    <location>
        <begin position="74"/>
        <end position="122"/>
    </location>
</feature>